<evidence type="ECO:0000256" key="3">
    <source>
        <dbReference type="ARBA" id="ARBA00022692"/>
    </source>
</evidence>
<comment type="subcellular location">
    <subcellularLocation>
        <location evidence="1">Membrane</location>
        <topology evidence="1">Multi-pass membrane protein</topology>
    </subcellularLocation>
</comment>
<keyword evidence="2" id="KW-0444">Lipid biosynthesis</keyword>
<dbReference type="InterPro" id="IPR000462">
    <property type="entry name" value="CDP-OH_P_trans"/>
</dbReference>
<dbReference type="Pfam" id="PF01066">
    <property type="entry name" value="CDP-OH_P_transf"/>
    <property type="match status" value="1"/>
</dbReference>
<keyword evidence="3 9" id="KW-0812">Transmembrane</keyword>
<evidence type="ECO:0000256" key="7">
    <source>
        <dbReference type="ARBA" id="ARBA00023209"/>
    </source>
</evidence>
<keyword evidence="6 9" id="KW-0472">Membrane</keyword>
<dbReference type="PANTHER" id="PTHR14269:SF62">
    <property type="entry name" value="CDP-DIACYLGLYCEROL--GLYCEROL-3-PHOSPHATE 3-PHOSPHATIDYLTRANSFERASE 1, CHLOROPLASTIC"/>
    <property type="match status" value="1"/>
</dbReference>
<accession>A0A6J6JFF0</accession>
<feature type="transmembrane region" description="Helical" evidence="9">
    <location>
        <begin position="103"/>
        <end position="126"/>
    </location>
</feature>
<dbReference type="InterPro" id="IPR043130">
    <property type="entry name" value="CDP-OH_PTrfase_TM_dom"/>
</dbReference>
<evidence type="ECO:0000256" key="5">
    <source>
        <dbReference type="ARBA" id="ARBA00023098"/>
    </source>
</evidence>
<organism evidence="10">
    <name type="scientific">freshwater metagenome</name>
    <dbReference type="NCBI Taxonomy" id="449393"/>
    <lineage>
        <taxon>unclassified sequences</taxon>
        <taxon>metagenomes</taxon>
        <taxon>ecological metagenomes</taxon>
    </lineage>
</organism>
<reference evidence="10" key="1">
    <citation type="submission" date="2020-05" db="EMBL/GenBank/DDBJ databases">
        <authorList>
            <person name="Chiriac C."/>
            <person name="Salcher M."/>
            <person name="Ghai R."/>
            <person name="Kavagutti S V."/>
        </authorList>
    </citation>
    <scope>NUCLEOTIDE SEQUENCE</scope>
</reference>
<dbReference type="EMBL" id="CAEZVJ010000134">
    <property type="protein sequence ID" value="CAB4635043.1"/>
    <property type="molecule type" value="Genomic_DNA"/>
</dbReference>
<keyword evidence="7" id="KW-0594">Phospholipid biosynthesis</keyword>
<dbReference type="Gene3D" id="1.20.120.1760">
    <property type="match status" value="1"/>
</dbReference>
<evidence type="ECO:0000256" key="4">
    <source>
        <dbReference type="ARBA" id="ARBA00022989"/>
    </source>
</evidence>
<keyword evidence="4 9" id="KW-1133">Transmembrane helix</keyword>
<dbReference type="PANTHER" id="PTHR14269">
    <property type="entry name" value="CDP-DIACYLGLYCEROL--GLYCEROL-3-PHOSPHATE 3-PHOSPHATIDYLTRANSFERASE-RELATED"/>
    <property type="match status" value="1"/>
</dbReference>
<name>A0A6J6JFF0_9ZZZZ</name>
<dbReference type="AlphaFoldDB" id="A0A6J6JFF0"/>
<feature type="transmembrane region" description="Helical" evidence="9">
    <location>
        <begin position="69"/>
        <end position="91"/>
    </location>
</feature>
<keyword evidence="5" id="KW-0443">Lipid metabolism</keyword>
<evidence type="ECO:0000256" key="6">
    <source>
        <dbReference type="ARBA" id="ARBA00023136"/>
    </source>
</evidence>
<dbReference type="GO" id="GO:0046474">
    <property type="term" value="P:glycerophospholipid biosynthetic process"/>
    <property type="evidence" value="ECO:0007669"/>
    <property type="project" value="TreeGrafter"/>
</dbReference>
<gene>
    <name evidence="10" type="ORF">UFOPK1961_01013</name>
</gene>
<dbReference type="InterPro" id="IPR050324">
    <property type="entry name" value="CDP-alcohol_PTase-I"/>
</dbReference>
<evidence type="ECO:0000313" key="10">
    <source>
        <dbReference type="EMBL" id="CAB4635043.1"/>
    </source>
</evidence>
<proteinExistence type="predicted"/>
<feature type="transmembrane region" description="Helical" evidence="9">
    <location>
        <begin position="23"/>
        <end position="48"/>
    </location>
</feature>
<protein>
    <submittedName>
        <fullName evidence="10">Unannotated protein</fullName>
    </submittedName>
</protein>
<evidence type="ECO:0000256" key="1">
    <source>
        <dbReference type="ARBA" id="ARBA00004141"/>
    </source>
</evidence>
<evidence type="ECO:0000256" key="8">
    <source>
        <dbReference type="ARBA" id="ARBA00023264"/>
    </source>
</evidence>
<keyword evidence="8" id="KW-1208">Phospholipid metabolism</keyword>
<dbReference type="GO" id="GO:0016020">
    <property type="term" value="C:membrane"/>
    <property type="evidence" value="ECO:0007669"/>
    <property type="project" value="UniProtKB-SubCell"/>
</dbReference>
<evidence type="ECO:0000256" key="9">
    <source>
        <dbReference type="SAM" id="Phobius"/>
    </source>
</evidence>
<sequence>MIARNFDQVTRLGMYLDPLSDRLFIAASVIGLAVRGLIPLPLLAVILARDIMLLSVVLYRRLRIADFPRVTFVGKTATFVLFIAFPIVVLGTVWTDAPVPLELIGWLLGAIGAGIYWVAGFGYLGVLRRTVPGVSSNSSV</sequence>
<evidence type="ECO:0000256" key="2">
    <source>
        <dbReference type="ARBA" id="ARBA00022516"/>
    </source>
</evidence>
<dbReference type="GO" id="GO:0016780">
    <property type="term" value="F:phosphotransferase activity, for other substituted phosphate groups"/>
    <property type="evidence" value="ECO:0007669"/>
    <property type="project" value="InterPro"/>
</dbReference>